<accession>A0A840G3J0</accession>
<dbReference type="Proteomes" id="UP000587070">
    <property type="component" value="Unassembled WGS sequence"/>
</dbReference>
<evidence type="ECO:0000313" key="3">
    <source>
        <dbReference type="Proteomes" id="UP000587070"/>
    </source>
</evidence>
<keyword evidence="3" id="KW-1185">Reference proteome</keyword>
<name>A0A840G3J0_RHOTE</name>
<gene>
    <name evidence="2" type="ORF">GGD90_000843</name>
</gene>
<dbReference type="EMBL" id="JACIGE010000002">
    <property type="protein sequence ID" value="MBB4246486.1"/>
    <property type="molecule type" value="Genomic_DNA"/>
</dbReference>
<feature type="signal peptide" evidence="1">
    <location>
        <begin position="1"/>
        <end position="22"/>
    </location>
</feature>
<comment type="caution">
    <text evidence="2">The sequence shown here is derived from an EMBL/GenBank/DDBJ whole genome shotgun (WGS) entry which is preliminary data.</text>
</comment>
<evidence type="ECO:0000256" key="1">
    <source>
        <dbReference type="SAM" id="SignalP"/>
    </source>
</evidence>
<dbReference type="AlphaFoldDB" id="A0A840G3J0"/>
<feature type="chain" id="PRO_5032928509" evidence="1">
    <location>
        <begin position="23"/>
        <end position="189"/>
    </location>
</feature>
<proteinExistence type="predicted"/>
<organism evidence="2 3">
    <name type="scientific">Rhodocyclus tenuis</name>
    <name type="common">Rhodospirillum tenue</name>
    <dbReference type="NCBI Taxonomy" id="1066"/>
    <lineage>
        <taxon>Bacteria</taxon>
        <taxon>Pseudomonadati</taxon>
        <taxon>Pseudomonadota</taxon>
        <taxon>Betaproteobacteria</taxon>
        <taxon>Rhodocyclales</taxon>
        <taxon>Rhodocyclaceae</taxon>
        <taxon>Rhodocyclus</taxon>
    </lineage>
</organism>
<dbReference type="RefSeq" id="WP_153114553.1">
    <property type="nucleotide sequence ID" value="NZ_JACIGE010000002.1"/>
</dbReference>
<evidence type="ECO:0000313" key="2">
    <source>
        <dbReference type="EMBL" id="MBB4246486.1"/>
    </source>
</evidence>
<dbReference type="OrthoDB" id="9179955at2"/>
<sequence length="189" mass="20424">MAIRALAGRLCALLFLASPVMAAATDSIALPPVQREFASPSGEFTLIVSADDQWKTPRATAALYAKRSGTLQRVWTRQLPHHHGPRKVLLSDQGDSLLVDEWINILSRHTLLLIDRRNQVIVEYSAQDVVAALGLSAREVGASAREGPWLADGPTLSADSQRARLRAGACTLEVRLADGKLSTVCPARP</sequence>
<protein>
    <submittedName>
        <fullName evidence="2">Uncharacterized protein</fullName>
    </submittedName>
</protein>
<reference evidence="2 3" key="1">
    <citation type="submission" date="2020-08" db="EMBL/GenBank/DDBJ databases">
        <title>Genome sequencing of Purple Non-Sulfur Bacteria from various extreme environments.</title>
        <authorList>
            <person name="Mayer M."/>
        </authorList>
    </citation>
    <scope>NUCLEOTIDE SEQUENCE [LARGE SCALE GENOMIC DNA]</scope>
    <source>
        <strain evidence="2 3">2761</strain>
    </source>
</reference>
<keyword evidence="1" id="KW-0732">Signal</keyword>